<protein>
    <recommendedName>
        <fullName evidence="4">Mutant cadherin</fullName>
    </recommendedName>
</protein>
<name>A0ABN8BBA2_CHISP</name>
<evidence type="ECO:0000313" key="2">
    <source>
        <dbReference type="EMBL" id="CAH0407162.1"/>
    </source>
</evidence>
<evidence type="ECO:0000256" key="1">
    <source>
        <dbReference type="SAM" id="MobiDB-lite"/>
    </source>
</evidence>
<dbReference type="EMBL" id="OU963901">
    <property type="protein sequence ID" value="CAH0407162.1"/>
    <property type="molecule type" value="Genomic_DNA"/>
</dbReference>
<keyword evidence="3" id="KW-1185">Reference proteome</keyword>
<feature type="region of interest" description="Disordered" evidence="1">
    <location>
        <begin position="164"/>
        <end position="199"/>
    </location>
</feature>
<sequence length="269" mass="30127">MSSQQLIANELLAFIENAIDTMDEISILQICNFKEDEVCSGKALIFRSVGKTDQMPSRRRDGTAKSLQNIVTLLKELDPDDVPTFVSKELHKLPPVTLDHVDVTRLLKDINFLKTNLADVVNKLEESNNTTVVIGREAPRPAPFPFRHTGDVTQLHVNTKTRLRSCGRQPTRRMTQPERKSTHPKKKGSQDISCATPTETRNRNCDDEGFITVERKKRKPTRRNLCGVAPIGPNNLLRPAVPVTLLYVSGLHYTTKAEGITCVPRPISP</sequence>
<accession>A0ABN8BBA2</accession>
<organism evidence="2 3">
    <name type="scientific">Chilo suppressalis</name>
    <name type="common">Asiatic rice borer moth</name>
    <dbReference type="NCBI Taxonomy" id="168631"/>
    <lineage>
        <taxon>Eukaryota</taxon>
        <taxon>Metazoa</taxon>
        <taxon>Ecdysozoa</taxon>
        <taxon>Arthropoda</taxon>
        <taxon>Hexapoda</taxon>
        <taxon>Insecta</taxon>
        <taxon>Pterygota</taxon>
        <taxon>Neoptera</taxon>
        <taxon>Endopterygota</taxon>
        <taxon>Lepidoptera</taxon>
        <taxon>Glossata</taxon>
        <taxon>Ditrysia</taxon>
        <taxon>Pyraloidea</taxon>
        <taxon>Crambidae</taxon>
        <taxon>Crambinae</taxon>
        <taxon>Chilo</taxon>
    </lineage>
</organism>
<gene>
    <name evidence="2" type="ORF">CHILSU_LOCUS10558</name>
</gene>
<proteinExistence type="predicted"/>
<feature type="compositionally biased region" description="Polar residues" evidence="1">
    <location>
        <begin position="190"/>
        <end position="199"/>
    </location>
</feature>
<reference evidence="2" key="1">
    <citation type="submission" date="2021-12" db="EMBL/GenBank/DDBJ databases">
        <authorList>
            <person name="King R."/>
        </authorList>
    </citation>
    <scope>NUCLEOTIDE SEQUENCE</scope>
</reference>
<evidence type="ECO:0008006" key="4">
    <source>
        <dbReference type="Google" id="ProtNLM"/>
    </source>
</evidence>
<evidence type="ECO:0000313" key="3">
    <source>
        <dbReference type="Proteomes" id="UP001153292"/>
    </source>
</evidence>
<dbReference type="Proteomes" id="UP001153292">
    <property type="component" value="Chromosome 8"/>
</dbReference>